<reference evidence="4 5" key="1">
    <citation type="submission" date="2018-06" db="EMBL/GenBank/DDBJ databases">
        <title>Draft Whole-Genome Sequence of the purple photosynthetic bacterium Rhodospeudomonas palustris XCP.</title>
        <authorList>
            <person name="Rayyan A."/>
            <person name="Meyer T.E."/>
            <person name="Kyndt J.A."/>
        </authorList>
    </citation>
    <scope>NUCLEOTIDE SEQUENCE [LARGE SCALE GENOMIC DNA]</scope>
    <source>
        <strain evidence="4 5">XCP</strain>
    </source>
</reference>
<evidence type="ECO:0000259" key="3">
    <source>
        <dbReference type="PROSITE" id="PS51866"/>
    </source>
</evidence>
<feature type="domain" description="Mop" evidence="3">
    <location>
        <begin position="2"/>
        <end position="68"/>
    </location>
</feature>
<comment type="caution">
    <text evidence="4">The sequence shown here is derived from an EMBL/GenBank/DDBJ whole genome shotgun (WGS) entry which is preliminary data.</text>
</comment>
<dbReference type="EMBL" id="QKQS01000023">
    <property type="protein sequence ID" value="PZA10539.1"/>
    <property type="molecule type" value="Genomic_DNA"/>
</dbReference>
<dbReference type="SUPFAM" id="SSF50331">
    <property type="entry name" value="MOP-like"/>
    <property type="match status" value="1"/>
</dbReference>
<gene>
    <name evidence="4" type="ORF">DNX69_14340</name>
</gene>
<dbReference type="Gene3D" id="2.40.50.100">
    <property type="match status" value="1"/>
</dbReference>
<evidence type="ECO:0000256" key="1">
    <source>
        <dbReference type="ARBA" id="ARBA00022505"/>
    </source>
</evidence>
<protein>
    <submittedName>
        <fullName evidence="4">Transporter</fullName>
    </submittedName>
</protein>
<dbReference type="GO" id="GO:0015689">
    <property type="term" value="P:molybdate ion transport"/>
    <property type="evidence" value="ECO:0007669"/>
    <property type="project" value="InterPro"/>
</dbReference>
<evidence type="ECO:0000256" key="2">
    <source>
        <dbReference type="PROSITE-ProRule" id="PRU01213"/>
    </source>
</evidence>
<dbReference type="InterPro" id="IPR008995">
    <property type="entry name" value="Mo/tungstate-bd_C_term_dom"/>
</dbReference>
<dbReference type="OrthoDB" id="122515at2"/>
<evidence type="ECO:0000313" key="5">
    <source>
        <dbReference type="Proteomes" id="UP000248134"/>
    </source>
</evidence>
<name>A0A323UDY6_RHOPL</name>
<sequence>MKISARNQLKGTIVDVIKGATTSHVRIDIGGGAIVTASITNESAEELKLAKGQPAMAVIKASDVLVAVD</sequence>
<dbReference type="NCBIfam" id="TIGR00638">
    <property type="entry name" value="Mop"/>
    <property type="match status" value="1"/>
</dbReference>
<evidence type="ECO:0000313" key="4">
    <source>
        <dbReference type="EMBL" id="PZA10539.1"/>
    </source>
</evidence>
<dbReference type="RefSeq" id="WP_110786639.1">
    <property type="nucleotide sequence ID" value="NZ_CP076677.1"/>
</dbReference>
<accession>A0A323UDY6</accession>
<dbReference type="Proteomes" id="UP000248134">
    <property type="component" value="Unassembled WGS sequence"/>
</dbReference>
<dbReference type="Pfam" id="PF03459">
    <property type="entry name" value="TOBE"/>
    <property type="match status" value="1"/>
</dbReference>
<dbReference type="PROSITE" id="PS51866">
    <property type="entry name" value="MOP"/>
    <property type="match status" value="1"/>
</dbReference>
<dbReference type="InterPro" id="IPR005116">
    <property type="entry name" value="Transp-assoc_OB_typ1"/>
</dbReference>
<keyword evidence="1 2" id="KW-0500">Molybdenum</keyword>
<organism evidence="4 5">
    <name type="scientific">Rhodopseudomonas palustris</name>
    <dbReference type="NCBI Taxonomy" id="1076"/>
    <lineage>
        <taxon>Bacteria</taxon>
        <taxon>Pseudomonadati</taxon>
        <taxon>Pseudomonadota</taxon>
        <taxon>Alphaproteobacteria</taxon>
        <taxon>Hyphomicrobiales</taxon>
        <taxon>Nitrobacteraceae</taxon>
        <taxon>Rhodopseudomonas</taxon>
    </lineage>
</organism>
<dbReference type="AlphaFoldDB" id="A0A323UDY6"/>
<proteinExistence type="predicted"/>
<dbReference type="InterPro" id="IPR004606">
    <property type="entry name" value="Mop_domain"/>
</dbReference>